<evidence type="ECO:0000313" key="1">
    <source>
        <dbReference type="EMBL" id="GBP59460.1"/>
    </source>
</evidence>
<accession>A0A4C1X8U1</accession>
<comment type="caution">
    <text evidence="1">The sequence shown here is derived from an EMBL/GenBank/DDBJ whole genome shotgun (WGS) entry which is preliminary data.</text>
</comment>
<organism evidence="1 2">
    <name type="scientific">Eumeta variegata</name>
    <name type="common">Bagworm moth</name>
    <name type="synonym">Eumeta japonica</name>
    <dbReference type="NCBI Taxonomy" id="151549"/>
    <lineage>
        <taxon>Eukaryota</taxon>
        <taxon>Metazoa</taxon>
        <taxon>Ecdysozoa</taxon>
        <taxon>Arthropoda</taxon>
        <taxon>Hexapoda</taxon>
        <taxon>Insecta</taxon>
        <taxon>Pterygota</taxon>
        <taxon>Neoptera</taxon>
        <taxon>Endopterygota</taxon>
        <taxon>Lepidoptera</taxon>
        <taxon>Glossata</taxon>
        <taxon>Ditrysia</taxon>
        <taxon>Tineoidea</taxon>
        <taxon>Psychidae</taxon>
        <taxon>Oiketicinae</taxon>
        <taxon>Eumeta</taxon>
    </lineage>
</organism>
<dbReference type="EMBL" id="BGZK01000762">
    <property type="protein sequence ID" value="GBP59460.1"/>
    <property type="molecule type" value="Genomic_DNA"/>
</dbReference>
<protein>
    <submittedName>
        <fullName evidence="1">Uncharacterized protein</fullName>
    </submittedName>
</protein>
<reference evidence="1 2" key="1">
    <citation type="journal article" date="2019" name="Commun. Biol.">
        <title>The bagworm genome reveals a unique fibroin gene that provides high tensile strength.</title>
        <authorList>
            <person name="Kono N."/>
            <person name="Nakamura H."/>
            <person name="Ohtoshi R."/>
            <person name="Tomita M."/>
            <person name="Numata K."/>
            <person name="Arakawa K."/>
        </authorList>
    </citation>
    <scope>NUCLEOTIDE SEQUENCE [LARGE SCALE GENOMIC DNA]</scope>
</reference>
<proteinExistence type="predicted"/>
<dbReference type="AlphaFoldDB" id="A0A4C1X8U1"/>
<sequence length="97" mass="10962">MKKIDGCQRGKRDMPYHVEIYSLRTVLGNRCDRFPLRFSGKMNRRSVGGVDTEGRTCAQLSKAAGRRGRAAVGLNAFFIERSDPDPYQPRGSPRMNK</sequence>
<dbReference type="Proteomes" id="UP000299102">
    <property type="component" value="Unassembled WGS sequence"/>
</dbReference>
<evidence type="ECO:0000313" key="2">
    <source>
        <dbReference type="Proteomes" id="UP000299102"/>
    </source>
</evidence>
<name>A0A4C1X8U1_EUMVA</name>
<gene>
    <name evidence="1" type="ORF">EVAR_35409_1</name>
</gene>
<keyword evidence="2" id="KW-1185">Reference proteome</keyword>